<gene>
    <name evidence="2" type="ORF">DEO72_LG9g1879</name>
</gene>
<feature type="region of interest" description="Disordered" evidence="1">
    <location>
        <begin position="23"/>
        <end position="59"/>
    </location>
</feature>
<dbReference type="EMBL" id="CP039353">
    <property type="protein sequence ID" value="QCE06865.1"/>
    <property type="molecule type" value="Genomic_DNA"/>
</dbReference>
<name>A0A4D6N436_VIGUN</name>
<evidence type="ECO:0000313" key="3">
    <source>
        <dbReference type="Proteomes" id="UP000501690"/>
    </source>
</evidence>
<organism evidence="2 3">
    <name type="scientific">Vigna unguiculata</name>
    <name type="common">Cowpea</name>
    <dbReference type="NCBI Taxonomy" id="3917"/>
    <lineage>
        <taxon>Eukaryota</taxon>
        <taxon>Viridiplantae</taxon>
        <taxon>Streptophyta</taxon>
        <taxon>Embryophyta</taxon>
        <taxon>Tracheophyta</taxon>
        <taxon>Spermatophyta</taxon>
        <taxon>Magnoliopsida</taxon>
        <taxon>eudicotyledons</taxon>
        <taxon>Gunneridae</taxon>
        <taxon>Pentapetalae</taxon>
        <taxon>rosids</taxon>
        <taxon>fabids</taxon>
        <taxon>Fabales</taxon>
        <taxon>Fabaceae</taxon>
        <taxon>Papilionoideae</taxon>
        <taxon>50 kb inversion clade</taxon>
        <taxon>NPAAA clade</taxon>
        <taxon>indigoferoid/millettioid clade</taxon>
        <taxon>Phaseoleae</taxon>
        <taxon>Vigna</taxon>
    </lineage>
</organism>
<keyword evidence="3" id="KW-1185">Reference proteome</keyword>
<protein>
    <submittedName>
        <fullName evidence="2">Uncharacterized protein</fullName>
    </submittedName>
</protein>
<dbReference type="PANTHER" id="PTHR37220">
    <property type="entry name" value="O-FUCOSYLTRANSFERASE 23"/>
    <property type="match status" value="1"/>
</dbReference>
<accession>A0A4D6N436</accession>
<evidence type="ECO:0000256" key="1">
    <source>
        <dbReference type="SAM" id="MobiDB-lite"/>
    </source>
</evidence>
<dbReference type="GO" id="GO:0009875">
    <property type="term" value="P:pollen-pistil interaction"/>
    <property type="evidence" value="ECO:0007669"/>
    <property type="project" value="InterPro"/>
</dbReference>
<dbReference type="InterPro" id="IPR044982">
    <property type="entry name" value="AtOFT1-like"/>
</dbReference>
<evidence type="ECO:0000313" key="2">
    <source>
        <dbReference type="EMBL" id="QCE06865.1"/>
    </source>
</evidence>
<reference evidence="2 3" key="1">
    <citation type="submission" date="2019-04" db="EMBL/GenBank/DDBJ databases">
        <title>An improved genome assembly and genetic linkage map for asparagus bean, Vigna unguiculata ssp. sesquipedialis.</title>
        <authorList>
            <person name="Xia Q."/>
            <person name="Zhang R."/>
            <person name="Dong Y."/>
        </authorList>
    </citation>
    <scope>NUCLEOTIDE SEQUENCE [LARGE SCALE GENOMIC DNA]</scope>
    <source>
        <tissue evidence="2">Leaf</tissue>
    </source>
</reference>
<dbReference type="PANTHER" id="PTHR37220:SF2">
    <property type="entry name" value="O-FUCOSYLTRANSFERASE FAMILY PROTEIN"/>
    <property type="match status" value="1"/>
</dbReference>
<sequence>MGTNVDHLGRKRLNDHHRIDTITNQKEGNGKVEEQREERDYEVDTCEGEDPSLESHSLRKHHRYSITTEIQPLPKFPVFVASPPSKVTVEGCVAVEVSRQGSGRRWTLEKDLSQLKEHGKGSFDDHECLYLTEEIAKEVDRVVFRIRAVGRKIIGNTKAVEMQNNITNIGPYFEPLPYVVVHMRIESNLQSISYGTNHISC</sequence>
<dbReference type="AlphaFoldDB" id="A0A4D6N436"/>
<feature type="compositionally biased region" description="Acidic residues" evidence="1">
    <location>
        <begin position="40"/>
        <end position="52"/>
    </location>
</feature>
<proteinExistence type="predicted"/>
<dbReference type="Proteomes" id="UP000501690">
    <property type="component" value="Linkage Group LG9"/>
</dbReference>
<feature type="compositionally biased region" description="Basic and acidic residues" evidence="1">
    <location>
        <begin position="28"/>
        <end position="39"/>
    </location>
</feature>